<accession>A0A1R4JX06</accession>
<dbReference type="InterPro" id="IPR015946">
    <property type="entry name" value="KH_dom-like_a/b"/>
</dbReference>
<gene>
    <name evidence="3" type="ORF">FM125_11160</name>
</gene>
<dbReference type="RefSeq" id="WP_180525533.1">
    <property type="nucleotide sequence ID" value="NZ_FUKP01000071.1"/>
</dbReference>
<organism evidence="3 4">
    <name type="scientific">Micrococcus lylae</name>
    <dbReference type="NCBI Taxonomy" id="1273"/>
    <lineage>
        <taxon>Bacteria</taxon>
        <taxon>Bacillati</taxon>
        <taxon>Actinomycetota</taxon>
        <taxon>Actinomycetes</taxon>
        <taxon>Micrococcales</taxon>
        <taxon>Micrococcaceae</taxon>
        <taxon>Micrococcus</taxon>
    </lineage>
</organism>
<sequence length="216" mass="23323">MSEQNTPDVQNVEQQGEQADVAVEQTSEQADVAVEQTSEQADAAVEQTSEQADARPRATAAERLEEEGDVAADYVEELLDIADLDGDIDIEVRDGRTYVSVIADEGDEALQDLVGRNGKTLESLQELVRLAVLASTGHRSRLILDVAGYRTRRGAELRTIADRAVAEVKDGKGPVHLEPMGAYERKIVHDVVADAGLVSESEGEGPHRHVVISADD</sequence>
<dbReference type="InterPro" id="IPR001374">
    <property type="entry name" value="R3H_dom"/>
</dbReference>
<dbReference type="AlphaFoldDB" id="A0A1R4JX06"/>
<evidence type="ECO:0000313" key="3">
    <source>
        <dbReference type="EMBL" id="SJN36630.1"/>
    </source>
</evidence>
<dbReference type="EMBL" id="FUKP01000071">
    <property type="protein sequence ID" value="SJN36630.1"/>
    <property type="molecule type" value="Genomic_DNA"/>
</dbReference>
<dbReference type="InterPro" id="IPR036867">
    <property type="entry name" value="R3H_dom_sf"/>
</dbReference>
<dbReference type="SUPFAM" id="SSF82708">
    <property type="entry name" value="R3H domain"/>
    <property type="match status" value="1"/>
</dbReference>
<feature type="compositionally biased region" description="Polar residues" evidence="1">
    <location>
        <begin position="24"/>
        <end position="51"/>
    </location>
</feature>
<dbReference type="Pfam" id="PF01424">
    <property type="entry name" value="R3H"/>
    <property type="match status" value="1"/>
</dbReference>
<feature type="compositionally biased region" description="Polar residues" evidence="1">
    <location>
        <begin position="1"/>
        <end position="17"/>
    </location>
</feature>
<dbReference type="SMART" id="SM00393">
    <property type="entry name" value="R3H"/>
    <property type="match status" value="1"/>
</dbReference>
<proteinExistence type="predicted"/>
<dbReference type="Gene3D" id="3.30.1370.50">
    <property type="entry name" value="R3H-like domain"/>
    <property type="match status" value="1"/>
</dbReference>
<feature type="compositionally biased region" description="Basic and acidic residues" evidence="1">
    <location>
        <begin position="52"/>
        <end position="63"/>
    </location>
</feature>
<evidence type="ECO:0000259" key="2">
    <source>
        <dbReference type="PROSITE" id="PS51061"/>
    </source>
</evidence>
<dbReference type="CDD" id="cd02644">
    <property type="entry name" value="R3H_jag"/>
    <property type="match status" value="1"/>
</dbReference>
<dbReference type="PANTHER" id="PTHR35800">
    <property type="entry name" value="PROTEIN JAG"/>
    <property type="match status" value="1"/>
</dbReference>
<dbReference type="GO" id="GO:0003723">
    <property type="term" value="F:RNA binding"/>
    <property type="evidence" value="ECO:0007669"/>
    <property type="project" value="InterPro"/>
</dbReference>
<name>A0A1R4JX06_9MICC</name>
<dbReference type="PANTHER" id="PTHR35800:SF1">
    <property type="entry name" value="RNA-BINDING PROTEIN KHPB"/>
    <property type="match status" value="1"/>
</dbReference>
<dbReference type="Proteomes" id="UP000196230">
    <property type="component" value="Unassembled WGS sequence"/>
</dbReference>
<dbReference type="CDD" id="cd02414">
    <property type="entry name" value="KH-II_Jag"/>
    <property type="match status" value="1"/>
</dbReference>
<dbReference type="InterPro" id="IPR034079">
    <property type="entry name" value="R3H_KhpB"/>
</dbReference>
<feature type="region of interest" description="Disordered" evidence="1">
    <location>
        <begin position="1"/>
        <end position="65"/>
    </location>
</feature>
<protein>
    <submittedName>
        <fullName evidence="3">RNA-binding protein Jag</fullName>
    </submittedName>
</protein>
<dbReference type="InterPro" id="IPR038008">
    <property type="entry name" value="Jag_KH"/>
</dbReference>
<evidence type="ECO:0000256" key="1">
    <source>
        <dbReference type="SAM" id="MobiDB-lite"/>
    </source>
</evidence>
<dbReference type="InterPro" id="IPR039247">
    <property type="entry name" value="KhpB"/>
</dbReference>
<dbReference type="PROSITE" id="PS51061">
    <property type="entry name" value="R3H"/>
    <property type="match status" value="1"/>
</dbReference>
<evidence type="ECO:0000313" key="4">
    <source>
        <dbReference type="Proteomes" id="UP000196230"/>
    </source>
</evidence>
<feature type="domain" description="R3H" evidence="2">
    <location>
        <begin position="151"/>
        <end position="216"/>
    </location>
</feature>
<reference evidence="3 4" key="1">
    <citation type="submission" date="2017-02" db="EMBL/GenBank/DDBJ databases">
        <authorList>
            <person name="Peterson S.W."/>
        </authorList>
    </citation>
    <scope>NUCLEOTIDE SEQUENCE [LARGE SCALE GENOMIC DNA]</scope>
    <source>
        <strain evidence="3 4">2B3F</strain>
    </source>
</reference>
<dbReference type="Gene3D" id="3.30.300.20">
    <property type="match status" value="1"/>
</dbReference>